<keyword evidence="2" id="KW-1185">Reference proteome</keyword>
<sequence length="67" mass="7807">MNSMVNMNFQTRTHNYKTRNLTRTKSHFFCSSQLDDVLINVMKQKFNNCDGSKIISSLHVTRALLNL</sequence>
<dbReference type="AlphaFoldDB" id="A0A397HFU6"/>
<organism evidence="1 2">
    <name type="scientific">Diversispora epigaea</name>
    <dbReference type="NCBI Taxonomy" id="1348612"/>
    <lineage>
        <taxon>Eukaryota</taxon>
        <taxon>Fungi</taxon>
        <taxon>Fungi incertae sedis</taxon>
        <taxon>Mucoromycota</taxon>
        <taxon>Glomeromycotina</taxon>
        <taxon>Glomeromycetes</taxon>
        <taxon>Diversisporales</taxon>
        <taxon>Diversisporaceae</taxon>
        <taxon>Diversispora</taxon>
    </lineage>
</organism>
<protein>
    <submittedName>
        <fullName evidence="1">Uncharacterized protein</fullName>
    </submittedName>
</protein>
<evidence type="ECO:0000313" key="1">
    <source>
        <dbReference type="EMBL" id="RHZ59310.1"/>
    </source>
</evidence>
<name>A0A397HFU6_9GLOM</name>
<reference evidence="1 2" key="1">
    <citation type="submission" date="2018-08" db="EMBL/GenBank/DDBJ databases">
        <title>Genome and evolution of the arbuscular mycorrhizal fungus Diversispora epigaea (formerly Glomus versiforme) and its bacterial endosymbionts.</title>
        <authorList>
            <person name="Sun X."/>
            <person name="Fei Z."/>
            <person name="Harrison M."/>
        </authorList>
    </citation>
    <scope>NUCLEOTIDE SEQUENCE [LARGE SCALE GENOMIC DNA]</scope>
    <source>
        <strain evidence="1 2">IT104</strain>
    </source>
</reference>
<gene>
    <name evidence="1" type="ORF">Glove_364g50</name>
</gene>
<comment type="caution">
    <text evidence="1">The sequence shown here is derived from an EMBL/GenBank/DDBJ whole genome shotgun (WGS) entry which is preliminary data.</text>
</comment>
<accession>A0A397HFU6</accession>
<proteinExistence type="predicted"/>
<dbReference type="EMBL" id="PQFF01000330">
    <property type="protein sequence ID" value="RHZ59310.1"/>
    <property type="molecule type" value="Genomic_DNA"/>
</dbReference>
<evidence type="ECO:0000313" key="2">
    <source>
        <dbReference type="Proteomes" id="UP000266861"/>
    </source>
</evidence>
<dbReference type="Proteomes" id="UP000266861">
    <property type="component" value="Unassembled WGS sequence"/>
</dbReference>